<dbReference type="Pfam" id="PF22936">
    <property type="entry name" value="Pol_BBD"/>
    <property type="match status" value="1"/>
</dbReference>
<feature type="region of interest" description="Disordered" evidence="2">
    <location>
        <begin position="117"/>
        <end position="145"/>
    </location>
</feature>
<dbReference type="InterPro" id="IPR001878">
    <property type="entry name" value="Znf_CCHC"/>
</dbReference>
<proteinExistence type="predicted"/>
<keyword evidence="5" id="KW-1185">Reference proteome</keyword>
<evidence type="ECO:0000313" key="5">
    <source>
        <dbReference type="Proteomes" id="UP000801492"/>
    </source>
</evidence>
<dbReference type="GO" id="GO:0008270">
    <property type="term" value="F:zinc ion binding"/>
    <property type="evidence" value="ECO:0007669"/>
    <property type="project" value="UniProtKB-KW"/>
</dbReference>
<comment type="caution">
    <text evidence="4">The sequence shown here is derived from an EMBL/GenBank/DDBJ whole genome shotgun (WGS) entry which is preliminary data.</text>
</comment>
<gene>
    <name evidence="4" type="ORF">ILUMI_26387</name>
</gene>
<dbReference type="AlphaFoldDB" id="A0A8K0C6L6"/>
<keyword evidence="1" id="KW-0479">Metal-binding</keyword>
<name>A0A8K0C6L6_IGNLU</name>
<accession>A0A8K0C6L6</accession>
<reference evidence="4" key="1">
    <citation type="submission" date="2019-08" db="EMBL/GenBank/DDBJ databases">
        <title>The genome of the North American firefly Photinus pyralis.</title>
        <authorList>
            <consortium name="Photinus pyralis genome working group"/>
            <person name="Fallon T.R."/>
            <person name="Sander Lower S.E."/>
            <person name="Weng J.-K."/>
        </authorList>
    </citation>
    <scope>NUCLEOTIDE SEQUENCE</scope>
    <source>
        <strain evidence="4">TRF0915ILg1</strain>
        <tissue evidence="4">Whole body</tissue>
    </source>
</reference>
<evidence type="ECO:0000313" key="4">
    <source>
        <dbReference type="EMBL" id="KAF2879782.1"/>
    </source>
</evidence>
<dbReference type="Proteomes" id="UP000801492">
    <property type="component" value="Unassembled WGS sequence"/>
</dbReference>
<keyword evidence="1" id="KW-0862">Zinc</keyword>
<evidence type="ECO:0000259" key="3">
    <source>
        <dbReference type="PROSITE" id="PS50158"/>
    </source>
</evidence>
<dbReference type="OrthoDB" id="8029976at2759"/>
<dbReference type="InterPro" id="IPR054722">
    <property type="entry name" value="PolX-like_BBD"/>
</dbReference>
<sequence length="176" mass="19937">MTGRKECLVKTRADMLEHEIILVNNKKLQCDGIGGTSININNQSVPIKDVLYVPGVGLNLLSVSQMTVKSLNVVFTLKRCDIYQDKNEREVALATKSKPYNRRFILKCYKCHQQGHKTSECNSKNEKQNKGKPGYKSHDKSKNDRNNFMSSWSNLLLTKSDVKCTPEISRAITIDS</sequence>
<feature type="compositionally biased region" description="Basic and acidic residues" evidence="2">
    <location>
        <begin position="136"/>
        <end position="145"/>
    </location>
</feature>
<feature type="domain" description="CCHC-type" evidence="3">
    <location>
        <begin position="107"/>
        <end position="121"/>
    </location>
</feature>
<dbReference type="GO" id="GO:0003676">
    <property type="term" value="F:nucleic acid binding"/>
    <property type="evidence" value="ECO:0007669"/>
    <property type="project" value="InterPro"/>
</dbReference>
<keyword evidence="1" id="KW-0863">Zinc-finger</keyword>
<organism evidence="4 5">
    <name type="scientific">Ignelater luminosus</name>
    <name type="common">Cucubano</name>
    <name type="synonym">Pyrophorus luminosus</name>
    <dbReference type="NCBI Taxonomy" id="2038154"/>
    <lineage>
        <taxon>Eukaryota</taxon>
        <taxon>Metazoa</taxon>
        <taxon>Ecdysozoa</taxon>
        <taxon>Arthropoda</taxon>
        <taxon>Hexapoda</taxon>
        <taxon>Insecta</taxon>
        <taxon>Pterygota</taxon>
        <taxon>Neoptera</taxon>
        <taxon>Endopterygota</taxon>
        <taxon>Coleoptera</taxon>
        <taxon>Polyphaga</taxon>
        <taxon>Elateriformia</taxon>
        <taxon>Elateroidea</taxon>
        <taxon>Elateridae</taxon>
        <taxon>Agrypninae</taxon>
        <taxon>Pyrophorini</taxon>
        <taxon>Ignelater</taxon>
    </lineage>
</organism>
<dbReference type="EMBL" id="VTPC01091073">
    <property type="protein sequence ID" value="KAF2879782.1"/>
    <property type="molecule type" value="Genomic_DNA"/>
</dbReference>
<evidence type="ECO:0000256" key="2">
    <source>
        <dbReference type="SAM" id="MobiDB-lite"/>
    </source>
</evidence>
<protein>
    <recommendedName>
        <fullName evidence="3">CCHC-type domain-containing protein</fullName>
    </recommendedName>
</protein>
<feature type="compositionally biased region" description="Basic and acidic residues" evidence="2">
    <location>
        <begin position="117"/>
        <end position="129"/>
    </location>
</feature>
<evidence type="ECO:0000256" key="1">
    <source>
        <dbReference type="PROSITE-ProRule" id="PRU00047"/>
    </source>
</evidence>
<dbReference type="PROSITE" id="PS50158">
    <property type="entry name" value="ZF_CCHC"/>
    <property type="match status" value="1"/>
</dbReference>